<dbReference type="CDD" id="cd15669">
    <property type="entry name" value="ePHD_PHF7_G2E3_like"/>
    <property type="match status" value="1"/>
</dbReference>
<evidence type="ECO:0000313" key="14">
    <source>
        <dbReference type="Proteomes" id="UP000291343"/>
    </source>
</evidence>
<keyword evidence="14" id="KW-1185">Reference proteome</keyword>
<evidence type="ECO:0000313" key="13">
    <source>
        <dbReference type="EMBL" id="RZF43089.1"/>
    </source>
</evidence>
<reference evidence="13 14" key="1">
    <citation type="journal article" date="2017" name="Gigascience">
        <title>Genome sequence of the small brown planthopper, Laodelphax striatellus.</title>
        <authorList>
            <person name="Zhu J."/>
            <person name="Jiang F."/>
            <person name="Wang X."/>
            <person name="Yang P."/>
            <person name="Bao Y."/>
            <person name="Zhao W."/>
            <person name="Wang W."/>
            <person name="Lu H."/>
            <person name="Wang Q."/>
            <person name="Cui N."/>
            <person name="Li J."/>
            <person name="Chen X."/>
            <person name="Luo L."/>
            <person name="Yu J."/>
            <person name="Kang L."/>
            <person name="Cui F."/>
        </authorList>
    </citation>
    <scope>NUCLEOTIDE SEQUENCE [LARGE SCALE GENOMIC DNA]</scope>
    <source>
        <strain evidence="13">Lst14</strain>
    </source>
</reference>
<dbReference type="SMART" id="SM00184">
    <property type="entry name" value="RING"/>
    <property type="match status" value="2"/>
</dbReference>
<dbReference type="STRING" id="195883.A0A482XBL7"/>
<dbReference type="InterPro" id="IPR002423">
    <property type="entry name" value="Cpn60/GroEL/TCP-1"/>
</dbReference>
<dbReference type="OrthoDB" id="512616at2759"/>
<dbReference type="InterPro" id="IPR042013">
    <property type="entry name" value="PHF7/G2E3_ePHD"/>
</dbReference>
<evidence type="ECO:0000256" key="6">
    <source>
        <dbReference type="ARBA" id="ARBA00022786"/>
    </source>
</evidence>
<dbReference type="InterPro" id="IPR027413">
    <property type="entry name" value="GROEL-like_equatorial_sf"/>
</dbReference>
<dbReference type="GO" id="GO:0005634">
    <property type="term" value="C:nucleus"/>
    <property type="evidence" value="ECO:0007669"/>
    <property type="project" value="TreeGrafter"/>
</dbReference>
<evidence type="ECO:0000256" key="5">
    <source>
        <dbReference type="ARBA" id="ARBA00022771"/>
    </source>
</evidence>
<dbReference type="EMBL" id="QKKF02013261">
    <property type="protein sequence ID" value="RZF43089.1"/>
    <property type="molecule type" value="Genomic_DNA"/>
</dbReference>
<dbReference type="InParanoid" id="A0A482XBL7"/>
<evidence type="ECO:0000256" key="3">
    <source>
        <dbReference type="ARBA" id="ARBA00022679"/>
    </source>
</evidence>
<dbReference type="PROSITE" id="PS51805">
    <property type="entry name" value="EPHD"/>
    <property type="match status" value="1"/>
</dbReference>
<keyword evidence="6" id="KW-0833">Ubl conjugation pathway</keyword>
<comment type="caution">
    <text evidence="13">The sequence shown here is derived from an EMBL/GenBank/DDBJ whole genome shotgun (WGS) entry which is preliminary data.</text>
</comment>
<dbReference type="PROSITE" id="PS50089">
    <property type="entry name" value="ZF_RING_2"/>
    <property type="match status" value="1"/>
</dbReference>
<accession>A0A482XBL7</accession>
<gene>
    <name evidence="13" type="ORF">LSTR_LSTR001267</name>
</gene>
<dbReference type="SMR" id="A0A482XBL7"/>
<keyword evidence="3" id="KW-0808">Transferase</keyword>
<dbReference type="Proteomes" id="UP000291343">
    <property type="component" value="Unassembled WGS sequence"/>
</dbReference>
<evidence type="ECO:0000256" key="7">
    <source>
        <dbReference type="ARBA" id="ARBA00022833"/>
    </source>
</evidence>
<keyword evidence="4" id="KW-0479">Metal-binding</keyword>
<dbReference type="Pfam" id="PF26054">
    <property type="entry name" value="PHD_G2E3"/>
    <property type="match status" value="1"/>
</dbReference>
<dbReference type="CDD" id="cd16448">
    <property type="entry name" value="RING-H2"/>
    <property type="match status" value="1"/>
</dbReference>
<feature type="region of interest" description="Disordered" evidence="10">
    <location>
        <begin position="329"/>
        <end position="351"/>
    </location>
</feature>
<name>A0A482XBL7_LAOST</name>
<dbReference type="Gene3D" id="3.30.40.10">
    <property type="entry name" value="Zinc/RING finger domain, C3HC4 (zinc finger)"/>
    <property type="match status" value="2"/>
</dbReference>
<dbReference type="InterPro" id="IPR034732">
    <property type="entry name" value="EPHD"/>
</dbReference>
<dbReference type="AlphaFoldDB" id="A0A482XBL7"/>
<dbReference type="Pfam" id="PF00118">
    <property type="entry name" value="Cpn60_TCP1"/>
    <property type="match status" value="1"/>
</dbReference>
<comment type="pathway">
    <text evidence="2">Protein modification; protein ubiquitination.</text>
</comment>
<evidence type="ECO:0000256" key="4">
    <source>
        <dbReference type="ARBA" id="ARBA00022723"/>
    </source>
</evidence>
<proteinExistence type="predicted"/>
<dbReference type="InterPro" id="IPR011011">
    <property type="entry name" value="Znf_FYVE_PHD"/>
</dbReference>
<dbReference type="GO" id="GO:0008270">
    <property type="term" value="F:zinc ion binding"/>
    <property type="evidence" value="ECO:0007669"/>
    <property type="project" value="UniProtKB-KW"/>
</dbReference>
<sequence>MVTKLEAFAAKQCCLVCKENHSDDLIYGAVYKRGQITVHYFCLLLSTDMVQRGRDKDGIFGFLPQDIQSAVKKSEKVSCAICHRGGATVKCSTCKDVFHLPCGIKNGSSHQFFDQFKSFCPKHCIQQKIPKDVLVGMQNLMCSICLENAELDSVIWAPCCKKNGVFHRRCLQRMAYSFGSYTLKCPLCNNREEFVEAVEYNGIFIPEQDASWEIVPNAFHELLERYQHCDAKICICPKGRSYTIKSCRSSTNWKILLCVDCGSQGVHYKCLEAGTCFKCNICKNVESASQEKNETLSSSLHTNTTQDVEVDDESLVELTIGDQNSLNHSNFAGSVNGNQKNSDITNTSNSNVEIRVQNSRHPSNTRSNVYVCINSNLAESSNGDDKHSENATNTTHLKVEMDGDENNQNSRNCSNTGTTTKVQICVEFNKNSNKSISDTRIQDSSISIAVEKQNCTADYISVDDKMDIDSENNSIYAYQFASGTKCHANSESIQKETSFACKRTPVDQNEEEMLVKRRRIERISTSESPPSTLINSEEIQPLGNHRTLLRTGGKSPGFHNQHIPHHHQLDVELEGFSCKKRMVVYADDHGKHLETKLKKTEKFNVSVKIFEGRAAKCLNYMENNMNIVDVSVILCGSEDVSKSETENYLSAVERIVARNRKSKFVIVDLPVRYLIFDYYRTVMNSMCAGIIMNRKVIVEKLVDHLPIIVFVPGFAYMHYAWANLGDTSTPEEAREKIQRIPPIMDQNEKLEILEISDVHFINELREFKKMISSLIGTSGNLNLFVTGGGYVQLGSSSSQLTKFSDQFNNPLIQLLINIMKNQDDFGLYVGVLVTSILENALEFERTKLLVNREELLNFLMESFSPICNSCRMKIPVNYDSVTDFMAVVQTVLTSKLTYRLGKKSIKELSTVIVKSFLYSLDDEHMTMERVLIKFVEGQETFKYYSGLLYQLVDYEDDWICDIVAKLTNSKVKILLFTTPLIFDEEDNASSQHDKQIRNAFRKRNIFQILEQAIASGVKIIACQKVVNSDVTLYLRRKCVIVIHRMGTELAKHVESAAHAFPISDLRQVVSENIDDLSGVIAGLDCIDSGDRRYLLMKNESNMGTLLLQAPPYLGTQLKVVVEQALKTLQNLSSSPFICPGAGCFEISLWMQIQELGRKRFKNIRWEWLLKALVDASGGRLPLWSDSVHNHAWKDEESSSCNCGLVSKDMATKLNANWTYLCSFDSRMESNNRNICDIETLKASSESVVDLFLAKCNAINISLETCSNICSIGSIVYRKRL</sequence>
<dbReference type="SMART" id="SM00249">
    <property type="entry name" value="PHD"/>
    <property type="match status" value="3"/>
</dbReference>
<dbReference type="Gene3D" id="1.10.560.10">
    <property type="entry name" value="GroEL-like equatorial domain"/>
    <property type="match status" value="1"/>
</dbReference>
<dbReference type="InterPro" id="IPR013083">
    <property type="entry name" value="Znf_RING/FYVE/PHD"/>
</dbReference>
<dbReference type="InterPro" id="IPR059102">
    <property type="entry name" value="PHD_PHF7/G2E3-like"/>
</dbReference>
<dbReference type="Gene3D" id="3.50.7.10">
    <property type="entry name" value="GroEL"/>
    <property type="match status" value="1"/>
</dbReference>
<dbReference type="PANTHER" id="PTHR12420">
    <property type="entry name" value="PHD FINGER PROTEIN"/>
    <property type="match status" value="1"/>
</dbReference>
<feature type="domain" description="RING-type" evidence="11">
    <location>
        <begin position="142"/>
        <end position="189"/>
    </location>
</feature>
<dbReference type="SUPFAM" id="SSF52029">
    <property type="entry name" value="GroEL apical domain-like"/>
    <property type="match status" value="1"/>
</dbReference>
<evidence type="ECO:0000259" key="12">
    <source>
        <dbReference type="PROSITE" id="PS51805"/>
    </source>
</evidence>
<comment type="subcellular location">
    <subcellularLocation>
        <location evidence="1">Nucleus</location>
    </subcellularLocation>
</comment>
<evidence type="ECO:0008006" key="15">
    <source>
        <dbReference type="Google" id="ProtNLM"/>
    </source>
</evidence>
<dbReference type="Gene3D" id="3.30.260.10">
    <property type="entry name" value="TCP-1-like chaperonin intermediate domain"/>
    <property type="match status" value="1"/>
</dbReference>
<evidence type="ECO:0000256" key="2">
    <source>
        <dbReference type="ARBA" id="ARBA00004906"/>
    </source>
</evidence>
<evidence type="ECO:0000256" key="8">
    <source>
        <dbReference type="ARBA" id="ARBA00023242"/>
    </source>
</evidence>
<protein>
    <recommendedName>
        <fullName evidence="15">PHD-type domain-containing protein</fullName>
    </recommendedName>
</protein>
<dbReference type="SUPFAM" id="SSF57903">
    <property type="entry name" value="FYVE/PHD zinc finger"/>
    <property type="match status" value="1"/>
</dbReference>
<dbReference type="PANTHER" id="PTHR12420:SF42">
    <property type="entry name" value="G2_M PHASE-SPECIFIC E3 UBIQUITIN-PROTEIN LIGASE"/>
    <property type="match status" value="1"/>
</dbReference>
<evidence type="ECO:0000256" key="9">
    <source>
        <dbReference type="PROSITE-ProRule" id="PRU00175"/>
    </source>
</evidence>
<keyword evidence="7" id="KW-0862">Zinc</keyword>
<evidence type="ECO:0000259" key="11">
    <source>
        <dbReference type="PROSITE" id="PS50089"/>
    </source>
</evidence>
<dbReference type="InterPro" id="IPR001965">
    <property type="entry name" value="Znf_PHD"/>
</dbReference>
<feature type="domain" description="PHD-type" evidence="12">
    <location>
        <begin position="11"/>
        <end position="124"/>
    </location>
</feature>
<keyword evidence="5 9" id="KW-0863">Zinc-finger</keyword>
<dbReference type="Pfam" id="PF13771">
    <property type="entry name" value="zf-HC5HC2H"/>
    <property type="match status" value="1"/>
</dbReference>
<dbReference type="InterPro" id="IPR051188">
    <property type="entry name" value="PHD-type_Zinc_Finger"/>
</dbReference>
<organism evidence="13 14">
    <name type="scientific">Laodelphax striatellus</name>
    <name type="common">Small brown planthopper</name>
    <name type="synonym">Delphax striatella</name>
    <dbReference type="NCBI Taxonomy" id="195883"/>
    <lineage>
        <taxon>Eukaryota</taxon>
        <taxon>Metazoa</taxon>
        <taxon>Ecdysozoa</taxon>
        <taxon>Arthropoda</taxon>
        <taxon>Hexapoda</taxon>
        <taxon>Insecta</taxon>
        <taxon>Pterygota</taxon>
        <taxon>Neoptera</taxon>
        <taxon>Paraneoptera</taxon>
        <taxon>Hemiptera</taxon>
        <taxon>Auchenorrhyncha</taxon>
        <taxon>Fulgoroidea</taxon>
        <taxon>Delphacidae</taxon>
        <taxon>Criomorphinae</taxon>
        <taxon>Laodelphax</taxon>
    </lineage>
</organism>
<evidence type="ECO:0000256" key="1">
    <source>
        <dbReference type="ARBA" id="ARBA00004123"/>
    </source>
</evidence>
<dbReference type="InterPro" id="IPR001841">
    <property type="entry name" value="Znf_RING"/>
</dbReference>
<dbReference type="GO" id="GO:0005524">
    <property type="term" value="F:ATP binding"/>
    <property type="evidence" value="ECO:0007669"/>
    <property type="project" value="InterPro"/>
</dbReference>
<dbReference type="InterPro" id="IPR027410">
    <property type="entry name" value="TCP-1-like_intermed_sf"/>
</dbReference>
<evidence type="ECO:0000256" key="10">
    <source>
        <dbReference type="SAM" id="MobiDB-lite"/>
    </source>
</evidence>
<dbReference type="InterPro" id="IPR027409">
    <property type="entry name" value="GroEL-like_apical_dom_sf"/>
</dbReference>
<keyword evidence="8" id="KW-0539">Nucleus</keyword>